<sequence length="265" mass="28563">MKRVSDRALIVRVDTGTAELIPDPDLPDAWLLRLNGTAQSHVNLNDPTLIAFDYIRRFADVIDAVCPPGALDVLHLGGGAMTLPRCLSAMRPGSGQRVVELDRALADLVTTRLPLDDPDTEVIIADARAALEATDPASTDVIVADIFTGNKVPPHVSTVEFAQAAHRALRPGGWYLANIMDVAPLTVARRQAATLREAFSQVAVVADAALLRGRGTGNLLMVAGDDPEGIRKLTRRIAADPTRARVEHGPRLADFIRTAQPRRDE</sequence>
<proteinExistence type="predicted"/>
<gene>
    <name evidence="2" type="ORF">Cch02nite_02660</name>
</gene>
<dbReference type="Gene3D" id="3.40.50.150">
    <property type="entry name" value="Vaccinia Virus protein VP39"/>
    <property type="match status" value="1"/>
</dbReference>
<evidence type="ECO:0000313" key="2">
    <source>
        <dbReference type="EMBL" id="GIF86822.1"/>
    </source>
</evidence>
<dbReference type="Proteomes" id="UP000619293">
    <property type="component" value="Unassembled WGS sequence"/>
</dbReference>
<dbReference type="RefSeq" id="WP_191842217.1">
    <property type="nucleotide sequence ID" value="NZ_BAAALB010000004.1"/>
</dbReference>
<dbReference type="SUPFAM" id="SSF53335">
    <property type="entry name" value="S-adenosyl-L-methionine-dependent methyltransferases"/>
    <property type="match status" value="1"/>
</dbReference>
<dbReference type="NCBIfam" id="NF037959">
    <property type="entry name" value="MFS_SpdSyn"/>
    <property type="match status" value="1"/>
</dbReference>
<comment type="caution">
    <text evidence="2">The sequence shown here is derived from an EMBL/GenBank/DDBJ whole genome shotgun (WGS) entry which is preliminary data.</text>
</comment>
<dbReference type="PANTHER" id="PTHR43317">
    <property type="entry name" value="THERMOSPERMINE SYNTHASE ACAULIS5"/>
    <property type="match status" value="1"/>
</dbReference>
<evidence type="ECO:0000313" key="3">
    <source>
        <dbReference type="Proteomes" id="UP000619293"/>
    </source>
</evidence>
<keyword evidence="1" id="KW-0620">Polyamine biosynthesis</keyword>
<accession>A0A8J3JL05</accession>
<keyword evidence="3" id="KW-1185">Reference proteome</keyword>
<evidence type="ECO:0008006" key="4">
    <source>
        <dbReference type="Google" id="ProtNLM"/>
    </source>
</evidence>
<dbReference type="AlphaFoldDB" id="A0A8J3JL05"/>
<dbReference type="CDD" id="cd02440">
    <property type="entry name" value="AdoMet_MTases"/>
    <property type="match status" value="1"/>
</dbReference>
<evidence type="ECO:0000256" key="1">
    <source>
        <dbReference type="ARBA" id="ARBA00023115"/>
    </source>
</evidence>
<dbReference type="GO" id="GO:0006596">
    <property type="term" value="P:polyamine biosynthetic process"/>
    <property type="evidence" value="ECO:0007669"/>
    <property type="project" value="UniProtKB-KW"/>
</dbReference>
<reference evidence="2 3" key="1">
    <citation type="submission" date="2021-01" db="EMBL/GenBank/DDBJ databases">
        <title>Whole genome shotgun sequence of Catellatospora chokoriensis NBRC 107358.</title>
        <authorList>
            <person name="Komaki H."/>
            <person name="Tamura T."/>
        </authorList>
    </citation>
    <scope>NUCLEOTIDE SEQUENCE [LARGE SCALE GENOMIC DNA]</scope>
    <source>
        <strain evidence="2 3">NBRC 107358</strain>
    </source>
</reference>
<name>A0A8J3JL05_9ACTN</name>
<organism evidence="2 3">
    <name type="scientific">Catellatospora chokoriensis</name>
    <dbReference type="NCBI Taxonomy" id="310353"/>
    <lineage>
        <taxon>Bacteria</taxon>
        <taxon>Bacillati</taxon>
        <taxon>Actinomycetota</taxon>
        <taxon>Actinomycetes</taxon>
        <taxon>Micromonosporales</taxon>
        <taxon>Micromonosporaceae</taxon>
        <taxon>Catellatospora</taxon>
    </lineage>
</organism>
<dbReference type="InterPro" id="IPR029063">
    <property type="entry name" value="SAM-dependent_MTases_sf"/>
</dbReference>
<dbReference type="EMBL" id="BONG01000001">
    <property type="protein sequence ID" value="GIF86822.1"/>
    <property type="molecule type" value="Genomic_DNA"/>
</dbReference>
<dbReference type="PANTHER" id="PTHR43317:SF1">
    <property type="entry name" value="THERMOSPERMINE SYNTHASE ACAULIS5"/>
    <property type="match status" value="1"/>
</dbReference>
<protein>
    <recommendedName>
        <fullName evidence="4">Spermine/spermidine synthase</fullName>
    </recommendedName>
</protein>